<feature type="domain" description="Transposase IS4-like" evidence="1">
    <location>
        <begin position="100"/>
        <end position="256"/>
    </location>
</feature>
<feature type="domain" description="Insertion element IS402-like" evidence="2">
    <location>
        <begin position="15"/>
        <end position="84"/>
    </location>
</feature>
<dbReference type="Pfam" id="PF01609">
    <property type="entry name" value="DDE_Tnp_1"/>
    <property type="match status" value="1"/>
</dbReference>
<evidence type="ECO:0000259" key="1">
    <source>
        <dbReference type="Pfam" id="PF01609"/>
    </source>
</evidence>
<evidence type="ECO:0000259" key="2">
    <source>
        <dbReference type="Pfam" id="PF13340"/>
    </source>
</evidence>
<dbReference type="RefSeq" id="WP_088439573.1">
    <property type="nucleotide sequence ID" value="NZ_NHRV01000002.1"/>
</dbReference>
<dbReference type="GO" id="GO:0004803">
    <property type="term" value="F:transposase activity"/>
    <property type="evidence" value="ECO:0007669"/>
    <property type="project" value="InterPro"/>
</dbReference>
<dbReference type="Pfam" id="PF13340">
    <property type="entry name" value="DUF4096"/>
    <property type="match status" value="1"/>
</dbReference>
<dbReference type="PANTHER" id="PTHR30007:SF0">
    <property type="entry name" value="TRANSPOSASE"/>
    <property type="match status" value="1"/>
</dbReference>
<dbReference type="InterPro" id="IPR002559">
    <property type="entry name" value="Transposase_11"/>
</dbReference>
<dbReference type="AlphaFoldDB" id="A0A2M8TKE5"/>
<reference evidence="3 4" key="1">
    <citation type="submission" date="2017-11" db="EMBL/GenBank/DDBJ databases">
        <title>Genome sequencing of Prevotella intermedia KCOM 2833.</title>
        <authorList>
            <person name="Kook J.-K."/>
            <person name="Park S.-N."/>
            <person name="Lim Y.K."/>
        </authorList>
    </citation>
    <scope>NUCLEOTIDE SEQUENCE [LARGE SCALE GENOMIC DNA]</scope>
    <source>
        <strain evidence="3 4">KCOM 2833</strain>
    </source>
</reference>
<dbReference type="PANTHER" id="PTHR30007">
    <property type="entry name" value="PHP DOMAIN PROTEIN"/>
    <property type="match status" value="1"/>
</dbReference>
<name>A0A2M8TKE5_PREIN</name>
<evidence type="ECO:0000313" key="4">
    <source>
        <dbReference type="Proteomes" id="UP000231201"/>
    </source>
</evidence>
<accession>A0A2M8TKE5</accession>
<gene>
    <name evidence="3" type="ORF">CTM59_09925</name>
</gene>
<dbReference type="GO" id="GO:0006313">
    <property type="term" value="P:DNA transposition"/>
    <property type="evidence" value="ECO:0007669"/>
    <property type="project" value="InterPro"/>
</dbReference>
<protein>
    <submittedName>
        <fullName evidence="3">IS5/IS1182 family transposase</fullName>
    </submittedName>
</protein>
<dbReference type="GO" id="GO:0003677">
    <property type="term" value="F:DNA binding"/>
    <property type="evidence" value="ECO:0007669"/>
    <property type="project" value="InterPro"/>
</dbReference>
<proteinExistence type="predicted"/>
<dbReference type="NCBIfam" id="NF033580">
    <property type="entry name" value="transpos_IS5_3"/>
    <property type="match status" value="1"/>
</dbReference>
<dbReference type="Proteomes" id="UP000231201">
    <property type="component" value="Unassembled WGS sequence"/>
</dbReference>
<sequence length="276" mass="32013">MYEVLDKDTIKIEILPHLSVAKRGYATKSDLSEIIQCILYKLKTGCQWHTLPVSSIFTRTVLSYKTVYGHFRKWSMNGEWKKVWTIILERYKSFLDMSSVDLDGSHTSTLRGGECCGYQGRKKRTTTNAIYVTDRQGIPLAISTPVSGSRNDLHNISEVLQGLFADLRSSGLAVSRLFLNADAGFDSVQFRRDCQQQEVFPNVAFNKRRGTQRDDELLDELLYKEKYSIERTNAWKDSYRSVLNRFDTTQTSWEGWNYIAFILIFLKKITKREKLR</sequence>
<evidence type="ECO:0000313" key="3">
    <source>
        <dbReference type="EMBL" id="PJI24423.1"/>
    </source>
</evidence>
<dbReference type="InterPro" id="IPR025161">
    <property type="entry name" value="IS402-like_dom"/>
</dbReference>
<comment type="caution">
    <text evidence="3">The sequence shown here is derived from an EMBL/GenBank/DDBJ whole genome shotgun (WGS) entry which is preliminary data.</text>
</comment>
<dbReference type="EMBL" id="PENH01000002">
    <property type="protein sequence ID" value="PJI24423.1"/>
    <property type="molecule type" value="Genomic_DNA"/>
</dbReference>
<organism evidence="3 4">
    <name type="scientific">Prevotella intermedia</name>
    <dbReference type="NCBI Taxonomy" id="28131"/>
    <lineage>
        <taxon>Bacteria</taxon>
        <taxon>Pseudomonadati</taxon>
        <taxon>Bacteroidota</taxon>
        <taxon>Bacteroidia</taxon>
        <taxon>Bacteroidales</taxon>
        <taxon>Prevotellaceae</taxon>
        <taxon>Prevotella</taxon>
    </lineage>
</organism>